<evidence type="ECO:0000313" key="4">
    <source>
        <dbReference type="EMBL" id="CAQ77950.1"/>
    </source>
</evidence>
<proteinExistence type="predicted"/>
<dbReference type="Pfam" id="PF00753">
    <property type="entry name" value="Lactamase_B"/>
    <property type="match status" value="1"/>
</dbReference>
<evidence type="ECO:0000256" key="1">
    <source>
        <dbReference type="ARBA" id="ARBA00022801"/>
    </source>
</evidence>
<sequence length="484" mass="54413">MPTPQKHSTQSTNFEINLKHHGGKLGVTGSCHELCINSNGNKHGILIDCGLFQGKDAKDKHGNDKKLDIEFPISHLKALILTHTHIDHIGRLPWLLTKGFKQPIYCTPATAELVPLMLDDGLKLQLGLNKGQRERVLELIRKQIKPIPYNQWHRIKLTSTMVPSHSKSSCSSLKAKRPESLNLLLRFQPAGHILGSAYVEIKLPNDEIVVFSGDLGPSNTPLLPDPISPKRADLLVIESTYGNKLHDSVETRAKRLQEIIERSLQDGGAIIIPAFSVGRTQELLFDIEHLIHHNKIDSKIPIILDSPLANKVTKQYRRFKKLWSKEAKTKLNNQRHPLNFEQCITIESHKEHMQIVNRLKSTAKPCIIVAASGMCAGGRVMNYLEALLPDKRTDIILAGYQAHGTLGRDLQNQRSTVWIDNQPVDVNAQIHTMSGYSAHADQADLIKFVDGIEEGRKEVVVVHGEDNVREEFERVLEARNYTLR</sequence>
<keyword evidence="5" id="KW-1185">Reference proteome</keyword>
<dbReference type="AlphaFoldDB" id="B6EPH0"/>
<organism evidence="4 5">
    <name type="scientific">Aliivibrio salmonicida (strain LFI1238)</name>
    <name type="common">Vibrio salmonicida (strain LFI1238)</name>
    <dbReference type="NCBI Taxonomy" id="316275"/>
    <lineage>
        <taxon>Bacteria</taxon>
        <taxon>Pseudomonadati</taxon>
        <taxon>Pseudomonadota</taxon>
        <taxon>Gammaproteobacteria</taxon>
        <taxon>Vibrionales</taxon>
        <taxon>Vibrionaceae</taxon>
        <taxon>Aliivibrio</taxon>
    </lineage>
</organism>
<dbReference type="Pfam" id="PF10996">
    <property type="entry name" value="Beta-Casp"/>
    <property type="match status" value="1"/>
</dbReference>
<dbReference type="GO" id="GO:0004521">
    <property type="term" value="F:RNA endonuclease activity"/>
    <property type="evidence" value="ECO:0007669"/>
    <property type="project" value="TreeGrafter"/>
</dbReference>
<dbReference type="KEGG" id="vsa:VSAL_I0265"/>
<accession>B6EPH0</accession>
<dbReference type="InterPro" id="IPR001279">
    <property type="entry name" value="Metallo-B-lactamas"/>
</dbReference>
<dbReference type="Gene3D" id="3.40.50.10890">
    <property type="match status" value="1"/>
</dbReference>
<gene>
    <name evidence="4" type="ordered locus">VSAL_I0265</name>
</gene>
<dbReference type="SUPFAM" id="SSF56281">
    <property type="entry name" value="Metallo-hydrolase/oxidoreductase"/>
    <property type="match status" value="1"/>
</dbReference>
<dbReference type="RefSeq" id="WP_012549107.1">
    <property type="nucleotide sequence ID" value="NC_011312.1"/>
</dbReference>
<protein>
    <submittedName>
        <fullName evidence="4">Metallo-beta-lactamase</fullName>
    </submittedName>
</protein>
<dbReference type="BRENDA" id="3.5.2.6">
    <property type="organism ID" value="11408"/>
</dbReference>
<dbReference type="SMART" id="SM01027">
    <property type="entry name" value="Beta-Casp"/>
    <property type="match status" value="1"/>
</dbReference>
<dbReference type="InterPro" id="IPR011108">
    <property type="entry name" value="RMMBL"/>
</dbReference>
<keyword evidence="1" id="KW-0378">Hydrolase</keyword>
<dbReference type="Proteomes" id="UP000001730">
    <property type="component" value="Chromosome 1"/>
</dbReference>
<dbReference type="HOGENOM" id="CLU_009673_5_0_6"/>
<dbReference type="Pfam" id="PF07521">
    <property type="entry name" value="RMMBL"/>
    <property type="match status" value="1"/>
</dbReference>
<dbReference type="EMBL" id="FM178379">
    <property type="protein sequence ID" value="CAQ77950.1"/>
    <property type="molecule type" value="Genomic_DNA"/>
</dbReference>
<feature type="domain" description="Beta-Casp" evidence="3">
    <location>
        <begin position="280"/>
        <end position="410"/>
    </location>
</feature>
<feature type="domain" description="Metallo-beta-lactamase" evidence="2">
    <location>
        <begin position="28"/>
        <end position="264"/>
    </location>
</feature>
<dbReference type="InterPro" id="IPR050698">
    <property type="entry name" value="MBL"/>
</dbReference>
<dbReference type="InterPro" id="IPR022712">
    <property type="entry name" value="Beta_Casp"/>
</dbReference>
<evidence type="ECO:0000259" key="3">
    <source>
        <dbReference type="SMART" id="SM01027"/>
    </source>
</evidence>
<dbReference type="CDD" id="cd16295">
    <property type="entry name" value="TTHA0252-CPSF-like_MBL-fold"/>
    <property type="match status" value="1"/>
</dbReference>
<reference evidence="4 5" key="1">
    <citation type="journal article" date="2008" name="BMC Genomics">
        <title>The genome sequence of the fish pathogen Aliivibrio salmonicida strain LFI1238 shows extensive evidence of gene decay.</title>
        <authorList>
            <person name="Hjerde E."/>
            <person name="Lorentzen M.S."/>
            <person name="Holden M.T."/>
            <person name="Seeger K."/>
            <person name="Paulsen S."/>
            <person name="Bason N."/>
            <person name="Churcher C."/>
            <person name="Harris D."/>
            <person name="Norbertczak H."/>
            <person name="Quail M.A."/>
            <person name="Sanders S."/>
            <person name="Thurston S."/>
            <person name="Parkhill J."/>
            <person name="Willassen N.P."/>
            <person name="Thomson N.R."/>
        </authorList>
    </citation>
    <scope>NUCLEOTIDE SEQUENCE [LARGE SCALE GENOMIC DNA]</scope>
    <source>
        <strain evidence="4 5">LFI1238</strain>
    </source>
</reference>
<evidence type="ECO:0000313" key="5">
    <source>
        <dbReference type="Proteomes" id="UP000001730"/>
    </source>
</evidence>
<dbReference type="Gene3D" id="3.60.15.10">
    <property type="entry name" value="Ribonuclease Z/Hydroxyacylglutathione hydrolase-like"/>
    <property type="match status" value="1"/>
</dbReference>
<name>B6EPH0_ALISL</name>
<dbReference type="GO" id="GO:0016787">
    <property type="term" value="F:hydrolase activity"/>
    <property type="evidence" value="ECO:0007669"/>
    <property type="project" value="UniProtKB-KW"/>
</dbReference>
<dbReference type="eggNOG" id="COG1236">
    <property type="taxonomic scope" value="Bacteria"/>
</dbReference>
<evidence type="ECO:0000259" key="2">
    <source>
        <dbReference type="SMART" id="SM00849"/>
    </source>
</evidence>
<dbReference type="InterPro" id="IPR036866">
    <property type="entry name" value="RibonucZ/Hydroxyglut_hydro"/>
</dbReference>
<dbReference type="SMART" id="SM00849">
    <property type="entry name" value="Lactamase_B"/>
    <property type="match status" value="1"/>
</dbReference>
<dbReference type="PANTHER" id="PTHR11203:SF37">
    <property type="entry name" value="INTEGRATOR COMPLEX SUBUNIT 11"/>
    <property type="match status" value="1"/>
</dbReference>
<dbReference type="PANTHER" id="PTHR11203">
    <property type="entry name" value="CLEAVAGE AND POLYADENYLATION SPECIFICITY FACTOR FAMILY MEMBER"/>
    <property type="match status" value="1"/>
</dbReference>